<dbReference type="OrthoDB" id="3180714at2759"/>
<comment type="caution">
    <text evidence="2">The sequence shown here is derived from an EMBL/GenBank/DDBJ whole genome shotgun (WGS) entry which is preliminary data.</text>
</comment>
<dbReference type="Gene3D" id="3.40.140.10">
    <property type="entry name" value="Cytidine Deaminase, domain 2"/>
    <property type="match status" value="1"/>
</dbReference>
<gene>
    <name evidence="2" type="ORF">QR46_3834</name>
</gene>
<accession>A0A132NQ77</accession>
<proteinExistence type="predicted"/>
<evidence type="ECO:0000313" key="2">
    <source>
        <dbReference type="EMBL" id="KWX12177.1"/>
    </source>
</evidence>
<evidence type="ECO:0000313" key="3">
    <source>
        <dbReference type="Proteomes" id="UP000070089"/>
    </source>
</evidence>
<reference evidence="2 3" key="1">
    <citation type="journal article" date="2015" name="Mol. Biochem. Parasitol.">
        <title>Identification of polymorphic genes for use in assemblage B genotyping assays through comparative genomics of multiple assemblage B Giardia duodenalis isolates.</title>
        <authorList>
            <person name="Wielinga C."/>
            <person name="Thompson R.C."/>
            <person name="Monis P."/>
            <person name="Ryan U."/>
        </authorList>
    </citation>
    <scope>NUCLEOTIDE SEQUENCE [LARGE SCALE GENOMIC DNA]</scope>
    <source>
        <strain evidence="2 3">BAH15c1</strain>
    </source>
</reference>
<dbReference type="VEuPathDB" id="GiardiaDB:QR46_3834"/>
<dbReference type="GO" id="GO:0003824">
    <property type="term" value="F:catalytic activity"/>
    <property type="evidence" value="ECO:0007669"/>
    <property type="project" value="InterPro"/>
</dbReference>
<organism evidence="2 3">
    <name type="scientific">Giardia duodenalis assemblage B</name>
    <dbReference type="NCBI Taxonomy" id="1394984"/>
    <lineage>
        <taxon>Eukaryota</taxon>
        <taxon>Metamonada</taxon>
        <taxon>Diplomonadida</taxon>
        <taxon>Hexamitidae</taxon>
        <taxon>Giardiinae</taxon>
        <taxon>Giardia</taxon>
    </lineage>
</organism>
<dbReference type="PROSITE" id="PS51747">
    <property type="entry name" value="CYT_DCMP_DEAMINASES_2"/>
    <property type="match status" value="1"/>
</dbReference>
<dbReference type="InterPro" id="IPR016193">
    <property type="entry name" value="Cytidine_deaminase-like"/>
</dbReference>
<feature type="domain" description="CMP/dCMP-type deaminase" evidence="1">
    <location>
        <begin position="146"/>
        <end position="261"/>
    </location>
</feature>
<dbReference type="AlphaFoldDB" id="A0A132NQ77"/>
<dbReference type="EMBL" id="JXTI01000131">
    <property type="protein sequence ID" value="KWX12177.1"/>
    <property type="molecule type" value="Genomic_DNA"/>
</dbReference>
<dbReference type="Proteomes" id="UP000070089">
    <property type="component" value="Unassembled WGS sequence"/>
</dbReference>
<dbReference type="SUPFAM" id="SSF53927">
    <property type="entry name" value="Cytidine deaminase-like"/>
    <property type="match status" value="1"/>
</dbReference>
<sequence>METQSGLRPVLLELVEPQRKAEVVEVLVTSVEARLLSTIISLLKTCSQCQLPFGCSRVRKSRMASDEQVAELCICAGRELVDTVLKEMVTIDDLDKTCSEVTTILREVELMHGAPLSLVKKVLGETWPITRYPRKRVIDDVVPVNERDYVERCISMLITHSTVVVASPSTSFLAVTDESTLKVGDTIRRQASKADMCNHPVYTAIKRAMAQAADTDEAYLLTGYDVFTLEEPCIFCSMCLLHARIRRVFYSVPMEHNGGLNESLMVPALPGVNHKFPVIRFS</sequence>
<name>A0A132NQ77_GIAIN</name>
<protein>
    <submittedName>
        <fullName evidence="2">Cytosine/adenosine deaminase</fullName>
    </submittedName>
</protein>
<dbReference type="InterPro" id="IPR002125">
    <property type="entry name" value="CMP_dCMP_dom"/>
</dbReference>
<evidence type="ECO:0000259" key="1">
    <source>
        <dbReference type="PROSITE" id="PS51747"/>
    </source>
</evidence>